<dbReference type="PANTHER" id="PTHR15123">
    <property type="entry name" value="SECRETED AND TRANSMEMBRANE PROTEIN 1"/>
    <property type="match status" value="1"/>
</dbReference>
<dbReference type="eggNOG" id="ENOG502TM1B">
    <property type="taxonomic scope" value="Eukaryota"/>
</dbReference>
<feature type="compositionally biased region" description="Polar residues" evidence="1">
    <location>
        <begin position="349"/>
        <end position="367"/>
    </location>
</feature>
<evidence type="ECO:0000256" key="2">
    <source>
        <dbReference type="SAM" id="SignalP"/>
    </source>
</evidence>
<evidence type="ECO:0000313" key="3">
    <source>
        <dbReference type="Ensembl" id="ENSAMEP00000016473.2"/>
    </source>
</evidence>
<reference evidence="3 4" key="1">
    <citation type="journal article" date="2010" name="Nature">
        <title>The sequence and de novo assembly of the giant panda genome.</title>
        <authorList>
            <person name="Li R."/>
            <person name="Fan W."/>
            <person name="Tian G."/>
            <person name="Zhu H."/>
            <person name="He L."/>
            <person name="Cai J."/>
            <person name="Huang Q."/>
            <person name="Cai Q."/>
            <person name="Li B."/>
            <person name="Bai Y."/>
            <person name="Zhang Z."/>
            <person name="Zhang Y."/>
            <person name="Wang W."/>
            <person name="Li J."/>
            <person name="Wei F."/>
            <person name="Li H."/>
            <person name="Jian M."/>
            <person name="Li J."/>
            <person name="Zhang Z."/>
            <person name="Nielsen R."/>
            <person name="Li D."/>
            <person name="Gu W."/>
            <person name="Yang Z."/>
            <person name="Xuan Z."/>
            <person name="Ryder O.A."/>
            <person name="Leung F.C."/>
            <person name="Zhou Y."/>
            <person name="Cao J."/>
            <person name="Sun X."/>
            <person name="Fu Y."/>
            <person name="Fang X."/>
            <person name="Guo X."/>
            <person name="Wang B."/>
            <person name="Hou R."/>
            <person name="Shen F."/>
            <person name="Mu B."/>
            <person name="Ni P."/>
            <person name="Lin R."/>
            <person name="Qian W."/>
            <person name="Wang G."/>
            <person name="Yu C."/>
            <person name="Nie W."/>
            <person name="Wang J."/>
            <person name="Wu Z."/>
            <person name="Liang H."/>
            <person name="Min J."/>
            <person name="Wu Q."/>
            <person name="Cheng S."/>
            <person name="Ruan J."/>
            <person name="Wang M."/>
            <person name="Shi Z."/>
            <person name="Wen M."/>
            <person name="Liu B."/>
            <person name="Ren X."/>
            <person name="Zheng H."/>
            <person name="Dong D."/>
            <person name="Cook K."/>
            <person name="Shan G."/>
            <person name="Zhang H."/>
            <person name="Kosiol C."/>
            <person name="Xie X."/>
            <person name="Lu Z."/>
            <person name="Zheng H."/>
            <person name="Li Y."/>
            <person name="Steiner C.C."/>
            <person name="Lam T.T."/>
            <person name="Lin S."/>
            <person name="Zhang Q."/>
            <person name="Li G."/>
            <person name="Tian J."/>
            <person name="Gong T."/>
            <person name="Liu H."/>
            <person name="Zhang D."/>
            <person name="Fang L."/>
            <person name="Ye C."/>
            <person name="Zhang J."/>
            <person name="Hu W."/>
            <person name="Xu A."/>
            <person name="Ren Y."/>
            <person name="Zhang G."/>
            <person name="Bruford M.W."/>
            <person name="Li Q."/>
            <person name="Ma L."/>
            <person name="Guo Y."/>
            <person name="An N."/>
            <person name="Hu Y."/>
            <person name="Zheng Y."/>
            <person name="Shi Y."/>
            <person name="Li Z."/>
            <person name="Liu Q."/>
            <person name="Chen Y."/>
            <person name="Zhao J."/>
            <person name="Qu N."/>
            <person name="Zhao S."/>
            <person name="Tian F."/>
            <person name="Wang X."/>
            <person name="Wang H."/>
            <person name="Xu L."/>
            <person name="Liu X."/>
            <person name="Vinar T."/>
            <person name="Wang Y."/>
            <person name="Lam T.W."/>
            <person name="Yiu S.M."/>
            <person name="Liu S."/>
            <person name="Zhang H."/>
            <person name="Li D."/>
            <person name="Huang Y."/>
            <person name="Wang X."/>
            <person name="Yang G."/>
            <person name="Jiang Z."/>
            <person name="Wang J."/>
            <person name="Qin N."/>
            <person name="Li L."/>
            <person name="Li J."/>
            <person name="Bolund L."/>
            <person name="Kristiansen K."/>
            <person name="Wong G.K."/>
            <person name="Olson M."/>
            <person name="Zhang X."/>
            <person name="Li S."/>
            <person name="Yang H."/>
            <person name="Wang J."/>
            <person name="Wang J."/>
        </authorList>
    </citation>
    <scope>NUCLEOTIDE SEQUENCE [LARGE SCALE GENOMIC DNA]</scope>
</reference>
<dbReference type="InParanoid" id="G1MAU9"/>
<keyword evidence="2" id="KW-0732">Signal</keyword>
<feature type="compositionally biased region" description="Polar residues" evidence="1">
    <location>
        <begin position="374"/>
        <end position="383"/>
    </location>
</feature>
<reference evidence="3" key="2">
    <citation type="submission" date="2025-08" db="UniProtKB">
        <authorList>
            <consortium name="Ensembl"/>
        </authorList>
    </citation>
    <scope>IDENTIFICATION</scope>
</reference>
<dbReference type="Ensembl" id="ENSAMET00000017153.2">
    <property type="protein sequence ID" value="ENSAMEP00000016473.2"/>
    <property type="gene ID" value="ENSAMEG00000015620.2"/>
</dbReference>
<dbReference type="GO" id="GO:0005125">
    <property type="term" value="F:cytokine activity"/>
    <property type="evidence" value="ECO:0007669"/>
    <property type="project" value="InterPro"/>
</dbReference>
<dbReference type="InterPro" id="IPR033231">
    <property type="entry name" value="SECTM1"/>
</dbReference>
<proteinExistence type="predicted"/>
<protein>
    <submittedName>
        <fullName evidence="3">Secreted and transmembrane 1</fullName>
    </submittedName>
</protein>
<keyword evidence="4" id="KW-1185">Reference proteome</keyword>
<dbReference type="GeneTree" id="ENSGT00530000064499"/>
<dbReference type="GO" id="GO:0006955">
    <property type="term" value="P:immune response"/>
    <property type="evidence" value="ECO:0007669"/>
    <property type="project" value="InterPro"/>
</dbReference>
<gene>
    <name evidence="3" type="primary">SECTM1</name>
</gene>
<dbReference type="HOGENOM" id="CLU_1340175_0_0_1"/>
<sequence>MPILTFPLLLPQMLWAVLLATSLSAQNGGATDLPCGAECARLAQDPGDGEAAVGLASTPQHTQWDNPTCTRGVVSVSRGQRAVMACNISNPLLSVAIYRSAHGEAFEPVFSVRPPGCFCRGGWQLQVRGGVARLVIEDANHTQAGCYKWYLQGLQRNIEVTTLNVSGTESQDLKERGRLLVTHPCGRCFYPTPRYPPEAPSSPPGCPPPPCQHPCPSCTAHPLLPARGRDVSLKGALKAGSGSSWVNKWCPPPCFPQAQRCYARQRPETSSRWSLRSLASWSASFSWWSACRSAPKAQLSCPIPSRSAQDPRSEALHLVCGLGGGSSRAQRARTPPSEDPPPAGLWQVPPSQSGPREPQSTHLSQDTLGAAQRGWTSCSFQET</sequence>
<dbReference type="PANTHER" id="PTHR15123:SF5">
    <property type="entry name" value="SECRETED AND TRANSMEMBRANE PROTEIN 1"/>
    <property type="match status" value="1"/>
</dbReference>
<feature type="chain" id="PRO_5030171479" evidence="2">
    <location>
        <begin position="26"/>
        <end position="383"/>
    </location>
</feature>
<organism evidence="3 4">
    <name type="scientific">Ailuropoda melanoleuca</name>
    <name type="common">Giant panda</name>
    <dbReference type="NCBI Taxonomy" id="9646"/>
    <lineage>
        <taxon>Eukaryota</taxon>
        <taxon>Metazoa</taxon>
        <taxon>Chordata</taxon>
        <taxon>Craniata</taxon>
        <taxon>Vertebrata</taxon>
        <taxon>Euteleostomi</taxon>
        <taxon>Mammalia</taxon>
        <taxon>Eutheria</taxon>
        <taxon>Laurasiatheria</taxon>
        <taxon>Carnivora</taxon>
        <taxon>Caniformia</taxon>
        <taxon>Ursidae</taxon>
        <taxon>Ailuropoda</taxon>
    </lineage>
</organism>
<feature type="signal peptide" evidence="2">
    <location>
        <begin position="1"/>
        <end position="25"/>
    </location>
</feature>
<dbReference type="AlphaFoldDB" id="G1MAU9"/>
<feature type="region of interest" description="Disordered" evidence="1">
    <location>
        <begin position="323"/>
        <end position="383"/>
    </location>
</feature>
<dbReference type="GO" id="GO:0016020">
    <property type="term" value="C:membrane"/>
    <property type="evidence" value="ECO:0007669"/>
    <property type="project" value="TreeGrafter"/>
</dbReference>
<accession>G1MAU9</accession>
<reference evidence="3" key="3">
    <citation type="submission" date="2025-09" db="UniProtKB">
        <authorList>
            <consortium name="Ensembl"/>
        </authorList>
    </citation>
    <scope>IDENTIFICATION</scope>
</reference>
<dbReference type="STRING" id="9646.ENSAMEP00000016473"/>
<evidence type="ECO:0000256" key="1">
    <source>
        <dbReference type="SAM" id="MobiDB-lite"/>
    </source>
</evidence>
<dbReference type="Proteomes" id="UP000008912">
    <property type="component" value="Unassembled WGS sequence"/>
</dbReference>
<evidence type="ECO:0000313" key="4">
    <source>
        <dbReference type="Proteomes" id="UP000008912"/>
    </source>
</evidence>
<name>G1MAU9_AILME</name>